<dbReference type="PANTHER" id="PTHR22639:SF3">
    <property type="entry name" value="ZINC FINGER CCHC DOMAIN-CONTAINING PROTEIN 3"/>
    <property type="match status" value="1"/>
</dbReference>
<dbReference type="SUPFAM" id="SSF52266">
    <property type="entry name" value="SGNH hydrolase"/>
    <property type="match status" value="1"/>
</dbReference>
<feature type="region of interest" description="Disordered" evidence="2">
    <location>
        <begin position="385"/>
        <end position="428"/>
    </location>
</feature>
<dbReference type="InterPro" id="IPR042509">
    <property type="entry name" value="ZCCHC3"/>
</dbReference>
<dbReference type="Proteomes" id="UP001186944">
    <property type="component" value="Unassembled WGS sequence"/>
</dbReference>
<evidence type="ECO:0000256" key="2">
    <source>
        <dbReference type="SAM" id="MobiDB-lite"/>
    </source>
</evidence>
<keyword evidence="1" id="KW-0863">Zinc-finger</keyword>
<dbReference type="Pfam" id="PF00098">
    <property type="entry name" value="zf-CCHC"/>
    <property type="match status" value="1"/>
</dbReference>
<accession>A0AA88Y717</accession>
<keyword evidence="5" id="KW-1185">Reference proteome</keyword>
<dbReference type="PANTHER" id="PTHR22639">
    <property type="entry name" value="GAG-RELATED PROTEIN"/>
    <property type="match status" value="1"/>
</dbReference>
<dbReference type="SMART" id="SM00343">
    <property type="entry name" value="ZnF_C2HC"/>
    <property type="match status" value="3"/>
</dbReference>
<dbReference type="Pfam" id="PF13472">
    <property type="entry name" value="Lipase_GDSL_2"/>
    <property type="match status" value="1"/>
</dbReference>
<dbReference type="GO" id="GO:0003690">
    <property type="term" value="F:double-stranded DNA binding"/>
    <property type="evidence" value="ECO:0007669"/>
    <property type="project" value="InterPro"/>
</dbReference>
<dbReference type="GO" id="GO:0003723">
    <property type="term" value="F:RNA binding"/>
    <property type="evidence" value="ECO:0007669"/>
    <property type="project" value="InterPro"/>
</dbReference>
<keyword evidence="1" id="KW-0479">Metal-binding</keyword>
<organism evidence="4 5">
    <name type="scientific">Pinctada imbricata</name>
    <name type="common">Atlantic pearl-oyster</name>
    <name type="synonym">Pinctada martensii</name>
    <dbReference type="NCBI Taxonomy" id="66713"/>
    <lineage>
        <taxon>Eukaryota</taxon>
        <taxon>Metazoa</taxon>
        <taxon>Spiralia</taxon>
        <taxon>Lophotrochozoa</taxon>
        <taxon>Mollusca</taxon>
        <taxon>Bivalvia</taxon>
        <taxon>Autobranchia</taxon>
        <taxon>Pteriomorphia</taxon>
        <taxon>Pterioida</taxon>
        <taxon>Pterioidea</taxon>
        <taxon>Pteriidae</taxon>
        <taxon>Pinctada</taxon>
    </lineage>
</organism>
<dbReference type="AlphaFoldDB" id="A0AA88Y717"/>
<evidence type="ECO:0000256" key="1">
    <source>
        <dbReference type="PROSITE-ProRule" id="PRU00047"/>
    </source>
</evidence>
<dbReference type="Gene3D" id="3.40.50.1110">
    <property type="entry name" value="SGNH hydrolase"/>
    <property type="match status" value="1"/>
</dbReference>
<dbReference type="GO" id="GO:0008270">
    <property type="term" value="F:zinc ion binding"/>
    <property type="evidence" value="ECO:0007669"/>
    <property type="project" value="UniProtKB-KW"/>
</dbReference>
<dbReference type="SUPFAM" id="SSF57756">
    <property type="entry name" value="Retrovirus zinc finger-like domains"/>
    <property type="match status" value="2"/>
</dbReference>
<feature type="compositionally biased region" description="Polar residues" evidence="2">
    <location>
        <begin position="385"/>
        <end position="394"/>
    </location>
</feature>
<dbReference type="InterPro" id="IPR013830">
    <property type="entry name" value="SGNH_hydro"/>
</dbReference>
<dbReference type="GO" id="GO:0002218">
    <property type="term" value="P:activation of innate immune response"/>
    <property type="evidence" value="ECO:0007669"/>
    <property type="project" value="InterPro"/>
</dbReference>
<feature type="domain" description="CCHC-type" evidence="3">
    <location>
        <begin position="90"/>
        <end position="105"/>
    </location>
</feature>
<feature type="domain" description="CCHC-type" evidence="3">
    <location>
        <begin position="132"/>
        <end position="146"/>
    </location>
</feature>
<protein>
    <recommendedName>
        <fullName evidence="3">CCHC-type domain-containing protein</fullName>
    </recommendedName>
</protein>
<evidence type="ECO:0000313" key="5">
    <source>
        <dbReference type="Proteomes" id="UP001186944"/>
    </source>
</evidence>
<dbReference type="InterPro" id="IPR001878">
    <property type="entry name" value="Znf_CCHC"/>
</dbReference>
<evidence type="ECO:0000313" key="4">
    <source>
        <dbReference type="EMBL" id="KAK3099836.1"/>
    </source>
</evidence>
<dbReference type="EMBL" id="VSWD01000006">
    <property type="protein sequence ID" value="KAK3099836.1"/>
    <property type="molecule type" value="Genomic_DNA"/>
</dbReference>
<name>A0AA88Y717_PINIB</name>
<dbReference type="PROSITE" id="PS50158">
    <property type="entry name" value="ZF_CCHC"/>
    <property type="match status" value="2"/>
</dbReference>
<evidence type="ECO:0000259" key="3">
    <source>
        <dbReference type="PROSITE" id="PS50158"/>
    </source>
</evidence>
<dbReference type="InterPro" id="IPR036875">
    <property type="entry name" value="Znf_CCHC_sf"/>
</dbReference>
<dbReference type="InterPro" id="IPR036514">
    <property type="entry name" value="SGNH_hydro_sf"/>
</dbReference>
<gene>
    <name evidence="4" type="ORF">FSP39_010507</name>
</gene>
<reference evidence="4" key="1">
    <citation type="submission" date="2019-08" db="EMBL/GenBank/DDBJ databases">
        <title>The improved chromosome-level genome for the pearl oyster Pinctada fucata martensii using PacBio sequencing and Hi-C.</title>
        <authorList>
            <person name="Zheng Z."/>
        </authorList>
    </citation>
    <scope>NUCLEOTIDE SEQUENCE</scope>
    <source>
        <strain evidence="4">ZZ-2019</strain>
        <tissue evidence="4">Adductor muscle</tissue>
    </source>
</reference>
<keyword evidence="1" id="KW-0862">Zinc</keyword>
<comment type="caution">
    <text evidence="4">The sequence shown here is derived from an EMBL/GenBank/DDBJ whole genome shotgun (WGS) entry which is preliminary data.</text>
</comment>
<proteinExistence type="predicted"/>
<dbReference type="Gene3D" id="4.10.60.10">
    <property type="entry name" value="Zinc finger, CCHC-type"/>
    <property type="match status" value="2"/>
</dbReference>
<feature type="compositionally biased region" description="Polar residues" evidence="2">
    <location>
        <begin position="405"/>
        <end position="415"/>
    </location>
</feature>
<sequence length="428" mass="47313">MMSTRRSKYKKNVTIKDAPYELGDNVIYTFMSQYGNVVDGSLRRGTIKGTSIENGSRYLSIVGCVPTLPNRATIGRFDVRIFANNNRTPCIRCNEKGHPSYKCPKKDAKLCHICKDSDHLARNCPRKNSPICFYCNEQGHMQRNCPTRDVDLYGEYATEIREGREEPILLPVNRLDDIPEVSDQAQTLCAESRAFDNTDSNTFAIILGASNARRMSVLDKDVVNASVSGATLSNIGQTIDKAHESLKNDAQVEKVVICLGTNDVSQNKSDPEQVILNLTSAINETKKEFPVAEIGLCGIIPRKGRSERVKNFNGITESVNKFARKLCSRDEGCTYIDTPSLFVNADNGHLVVALYDPNDPSGLHINQEGASKLYSKILSFIKTPQQSCHSTTDDVGTPKGRKRNISQSTPPSTEKQAPKMSKPGTPET</sequence>